<feature type="region of interest" description="Disordered" evidence="8">
    <location>
        <begin position="405"/>
        <end position="439"/>
    </location>
</feature>
<comment type="caution">
    <text evidence="10">The sequence shown here is derived from an EMBL/GenBank/DDBJ whole genome shotgun (WGS) entry which is preliminary data.</text>
</comment>
<name>A0A9P4H2H6_9PLEO</name>
<gene>
    <name evidence="10" type="ORF">EK21DRAFT_73533</name>
</gene>
<dbReference type="GO" id="GO:0004843">
    <property type="term" value="F:cysteine-type deubiquitinase activity"/>
    <property type="evidence" value="ECO:0007669"/>
    <property type="project" value="UniProtKB-UniRule"/>
</dbReference>
<sequence length="516" mass="57159">MDVAKETTVEPPEVPTNGTSSAGSEDAKGTIITNATMEEAAPSPTSQTTSPNSKKRALPEPSTAQGPESKKIKESPPPSSPKLDEDPTVQTFPSPPDYPATKLDKETWQGFCDIESEPAYFSVILREAGVQGVTVREVFAMTPDLLEMLPQPIYGLILLFRYREFGKEDQATNCPANVWFANQLPGQNSCGTLAMINILMNTEDVEVGEHLQQFKDFTKDLTPYQRGEAFASFDYIKKIHNSFAKKMDLLENDKYLSYKVKRSKYLKEQAAAPKTKIKTNPRSRSRRQSADSTATDDSAEGYEDNAYHFIAFVPVGNEVWKLDGMDAQPTSMGSFSPEAGETWLSGASDTIATLMAAGDDDYGVVALTQSPLVPLRREACLTINTITHIETRLDTLNPTWRSFVPDDEEPTSPRMLGLESDLPHHPVPPSTQARTDEESMPDLIERRSRMIKELSKVAASIMQEMETKAQEDHKATQRRYDSGPAIKKWLEMLAENGYLEANLDRFMPVKGGKGGA</sequence>
<organism evidence="10 11">
    <name type="scientific">Setomelanomma holmii</name>
    <dbReference type="NCBI Taxonomy" id="210430"/>
    <lineage>
        <taxon>Eukaryota</taxon>
        <taxon>Fungi</taxon>
        <taxon>Dikarya</taxon>
        <taxon>Ascomycota</taxon>
        <taxon>Pezizomycotina</taxon>
        <taxon>Dothideomycetes</taxon>
        <taxon>Pleosporomycetidae</taxon>
        <taxon>Pleosporales</taxon>
        <taxon>Pleosporineae</taxon>
        <taxon>Phaeosphaeriaceae</taxon>
        <taxon>Setomelanomma</taxon>
    </lineage>
</organism>
<accession>A0A9P4H2H6</accession>
<keyword evidence="4 6" id="KW-0378">Hydrolase</keyword>
<dbReference type="Pfam" id="PF01088">
    <property type="entry name" value="Peptidase_C12"/>
    <property type="match status" value="1"/>
</dbReference>
<dbReference type="PANTHER" id="PTHR10589">
    <property type="entry name" value="UBIQUITIN CARBOXYL-TERMINAL HYDROLASE"/>
    <property type="match status" value="1"/>
</dbReference>
<keyword evidence="5 6" id="KW-0788">Thiol protease</keyword>
<reference evidence="10" key="1">
    <citation type="journal article" date="2020" name="Stud. Mycol.">
        <title>101 Dothideomycetes genomes: a test case for predicting lifestyles and emergence of pathogens.</title>
        <authorList>
            <person name="Haridas S."/>
            <person name="Albert R."/>
            <person name="Binder M."/>
            <person name="Bloem J."/>
            <person name="Labutti K."/>
            <person name="Salamov A."/>
            <person name="Andreopoulos B."/>
            <person name="Baker S."/>
            <person name="Barry K."/>
            <person name="Bills G."/>
            <person name="Bluhm B."/>
            <person name="Cannon C."/>
            <person name="Castanera R."/>
            <person name="Culley D."/>
            <person name="Daum C."/>
            <person name="Ezra D."/>
            <person name="Gonzalez J."/>
            <person name="Henrissat B."/>
            <person name="Kuo A."/>
            <person name="Liang C."/>
            <person name="Lipzen A."/>
            <person name="Lutzoni F."/>
            <person name="Magnuson J."/>
            <person name="Mondo S."/>
            <person name="Nolan M."/>
            <person name="Ohm R."/>
            <person name="Pangilinan J."/>
            <person name="Park H.-J."/>
            <person name="Ramirez L."/>
            <person name="Alfaro M."/>
            <person name="Sun H."/>
            <person name="Tritt A."/>
            <person name="Yoshinaga Y."/>
            <person name="Zwiers L.-H."/>
            <person name="Turgeon B."/>
            <person name="Goodwin S."/>
            <person name="Spatafora J."/>
            <person name="Crous P."/>
            <person name="Grigoriev I."/>
        </authorList>
    </citation>
    <scope>NUCLEOTIDE SEQUENCE</scope>
    <source>
        <strain evidence="10">CBS 110217</strain>
    </source>
</reference>
<evidence type="ECO:0000313" key="10">
    <source>
        <dbReference type="EMBL" id="KAF2026726.1"/>
    </source>
</evidence>
<feature type="active site" description="Nucleophile" evidence="6">
    <location>
        <position position="190"/>
    </location>
</feature>
<evidence type="ECO:0000256" key="1">
    <source>
        <dbReference type="ARBA" id="ARBA00000707"/>
    </source>
</evidence>
<evidence type="ECO:0000259" key="9">
    <source>
        <dbReference type="PROSITE" id="PS52048"/>
    </source>
</evidence>
<dbReference type="PANTHER" id="PTHR10589:SF29">
    <property type="entry name" value="UBIQUITIN CARBOXYL-TERMINAL HYDROLASE"/>
    <property type="match status" value="1"/>
</dbReference>
<keyword evidence="11" id="KW-1185">Reference proteome</keyword>
<feature type="site" description="Transition state stabilizer" evidence="6">
    <location>
        <position position="183"/>
    </location>
</feature>
<feature type="domain" description="UCH catalytic" evidence="9">
    <location>
        <begin position="110"/>
        <end position="369"/>
    </location>
</feature>
<dbReference type="GO" id="GO:0005737">
    <property type="term" value="C:cytoplasm"/>
    <property type="evidence" value="ECO:0007669"/>
    <property type="project" value="TreeGrafter"/>
</dbReference>
<comment type="similarity">
    <text evidence="6 7">Belongs to the peptidase C12 family.</text>
</comment>
<evidence type="ECO:0000256" key="8">
    <source>
        <dbReference type="SAM" id="MobiDB-lite"/>
    </source>
</evidence>
<dbReference type="EMBL" id="ML978238">
    <property type="protein sequence ID" value="KAF2026726.1"/>
    <property type="molecule type" value="Genomic_DNA"/>
</dbReference>
<dbReference type="AlphaFoldDB" id="A0A9P4H2H6"/>
<evidence type="ECO:0000256" key="2">
    <source>
        <dbReference type="ARBA" id="ARBA00022670"/>
    </source>
</evidence>
<evidence type="ECO:0000313" key="11">
    <source>
        <dbReference type="Proteomes" id="UP000799777"/>
    </source>
</evidence>
<protein>
    <recommendedName>
        <fullName evidence="7">Ubiquitin carboxyl-terminal hydrolase</fullName>
        <ecNumber evidence="7">3.4.19.12</ecNumber>
    </recommendedName>
</protein>
<feature type="compositionally biased region" description="Low complexity" evidence="8">
    <location>
        <begin position="42"/>
        <end position="51"/>
    </location>
</feature>
<dbReference type="InterPro" id="IPR001578">
    <property type="entry name" value="Peptidase_C12_UCH"/>
</dbReference>
<dbReference type="Gene3D" id="3.40.532.10">
    <property type="entry name" value="Peptidase C12, ubiquitin carboxyl-terminal hydrolase"/>
    <property type="match status" value="1"/>
</dbReference>
<feature type="site" description="Important for enzyme activity" evidence="6">
    <location>
        <position position="323"/>
    </location>
</feature>
<evidence type="ECO:0000256" key="4">
    <source>
        <dbReference type="ARBA" id="ARBA00022801"/>
    </source>
</evidence>
<dbReference type="Proteomes" id="UP000799777">
    <property type="component" value="Unassembled WGS sequence"/>
</dbReference>
<dbReference type="EC" id="3.4.19.12" evidence="7"/>
<dbReference type="PRINTS" id="PR00707">
    <property type="entry name" value="UBCTHYDRLASE"/>
</dbReference>
<keyword evidence="2 6" id="KW-0645">Protease</keyword>
<feature type="region of interest" description="Disordered" evidence="8">
    <location>
        <begin position="269"/>
        <end position="299"/>
    </location>
</feature>
<dbReference type="OrthoDB" id="1924260at2759"/>
<feature type="active site" description="Proton donor" evidence="6">
    <location>
        <position position="308"/>
    </location>
</feature>
<dbReference type="FunFam" id="3.40.532.10:FF:000010">
    <property type="entry name" value="Ubiquitin carboxyl-terminal hydrolase"/>
    <property type="match status" value="1"/>
</dbReference>
<evidence type="ECO:0000256" key="6">
    <source>
        <dbReference type="PROSITE-ProRule" id="PRU01393"/>
    </source>
</evidence>
<keyword evidence="3 6" id="KW-0833">Ubl conjugation pathway</keyword>
<dbReference type="GO" id="GO:0016579">
    <property type="term" value="P:protein deubiquitination"/>
    <property type="evidence" value="ECO:0007669"/>
    <property type="project" value="TreeGrafter"/>
</dbReference>
<dbReference type="InterPro" id="IPR036959">
    <property type="entry name" value="Peptidase_C12_UCH_sf"/>
</dbReference>
<evidence type="ECO:0000256" key="3">
    <source>
        <dbReference type="ARBA" id="ARBA00022786"/>
    </source>
</evidence>
<evidence type="ECO:0000256" key="7">
    <source>
        <dbReference type="RuleBase" id="RU361215"/>
    </source>
</evidence>
<dbReference type="PROSITE" id="PS52048">
    <property type="entry name" value="UCH_DOMAIN"/>
    <property type="match status" value="1"/>
</dbReference>
<proteinExistence type="inferred from homology"/>
<dbReference type="InterPro" id="IPR038765">
    <property type="entry name" value="Papain-like_cys_pep_sf"/>
</dbReference>
<feature type="region of interest" description="Disordered" evidence="8">
    <location>
        <begin position="1"/>
        <end position="103"/>
    </location>
</feature>
<comment type="catalytic activity">
    <reaction evidence="1 6 7">
        <text>Thiol-dependent hydrolysis of ester, thioester, amide, peptide and isopeptide bonds formed by the C-terminal Gly of ubiquitin (a 76-residue protein attached to proteins as an intracellular targeting signal).</text>
        <dbReference type="EC" id="3.4.19.12"/>
    </reaction>
</comment>
<evidence type="ECO:0000256" key="5">
    <source>
        <dbReference type="ARBA" id="ARBA00022807"/>
    </source>
</evidence>
<dbReference type="SUPFAM" id="SSF54001">
    <property type="entry name" value="Cysteine proteinases"/>
    <property type="match status" value="1"/>
</dbReference>
<feature type="compositionally biased region" description="Basic residues" evidence="8">
    <location>
        <begin position="275"/>
        <end position="287"/>
    </location>
</feature>
<dbReference type="GO" id="GO:0006511">
    <property type="term" value="P:ubiquitin-dependent protein catabolic process"/>
    <property type="evidence" value="ECO:0007669"/>
    <property type="project" value="UniProtKB-UniRule"/>
</dbReference>